<protein>
    <submittedName>
        <fullName evidence="3">Uncharacterized protein</fullName>
    </submittedName>
</protein>
<keyword evidence="2" id="KW-0732">Signal</keyword>
<dbReference type="InParanoid" id="A0A1B7MXH0"/>
<dbReference type="EMBL" id="KV448361">
    <property type="protein sequence ID" value="OAX37299.1"/>
    <property type="molecule type" value="Genomic_DNA"/>
</dbReference>
<keyword evidence="4" id="KW-1185">Reference proteome</keyword>
<gene>
    <name evidence="3" type="ORF">K503DRAFT_857450</name>
</gene>
<organism evidence="3 4">
    <name type="scientific">Rhizopogon vinicolor AM-OR11-026</name>
    <dbReference type="NCBI Taxonomy" id="1314800"/>
    <lineage>
        <taxon>Eukaryota</taxon>
        <taxon>Fungi</taxon>
        <taxon>Dikarya</taxon>
        <taxon>Basidiomycota</taxon>
        <taxon>Agaricomycotina</taxon>
        <taxon>Agaricomycetes</taxon>
        <taxon>Agaricomycetidae</taxon>
        <taxon>Boletales</taxon>
        <taxon>Suillineae</taxon>
        <taxon>Rhizopogonaceae</taxon>
        <taxon>Rhizopogon</taxon>
    </lineage>
</organism>
<sequence>MMYSNILSPICTLCIFLLSCTARVVVRDTVAPAVSSPAPQPVSGALWAPAVHDEIIPSKARVDRNARQASTPVINVTWKPGVDTEISPSRGRAVNHRANEPEATGTPVGGLLWQSAVREEIASKRSNTPIPGLLFEGAVHEKISDS</sequence>
<feature type="region of interest" description="Disordered" evidence="1">
    <location>
        <begin position="85"/>
        <end position="107"/>
    </location>
</feature>
<reference evidence="3 4" key="1">
    <citation type="submission" date="2016-06" db="EMBL/GenBank/DDBJ databases">
        <title>Comparative genomics of the ectomycorrhizal sister species Rhizopogon vinicolor and Rhizopogon vesiculosus (Basidiomycota: Boletales) reveals a divergence of the mating type B locus.</title>
        <authorList>
            <consortium name="DOE Joint Genome Institute"/>
            <person name="Mujic A.B."/>
            <person name="Kuo A."/>
            <person name="Tritt A."/>
            <person name="Lipzen A."/>
            <person name="Chen C."/>
            <person name="Johnson J."/>
            <person name="Sharma A."/>
            <person name="Barry K."/>
            <person name="Grigoriev I.V."/>
            <person name="Spatafora J.W."/>
        </authorList>
    </citation>
    <scope>NUCLEOTIDE SEQUENCE [LARGE SCALE GENOMIC DNA]</scope>
    <source>
        <strain evidence="3 4">AM-OR11-026</strain>
    </source>
</reference>
<name>A0A1B7MXH0_9AGAM</name>
<evidence type="ECO:0000256" key="1">
    <source>
        <dbReference type="SAM" id="MobiDB-lite"/>
    </source>
</evidence>
<accession>A0A1B7MXH0</accession>
<evidence type="ECO:0000313" key="4">
    <source>
        <dbReference type="Proteomes" id="UP000092154"/>
    </source>
</evidence>
<dbReference type="Proteomes" id="UP000092154">
    <property type="component" value="Unassembled WGS sequence"/>
</dbReference>
<feature type="chain" id="PRO_5008597624" evidence="2">
    <location>
        <begin position="23"/>
        <end position="146"/>
    </location>
</feature>
<proteinExistence type="predicted"/>
<evidence type="ECO:0000256" key="2">
    <source>
        <dbReference type="SAM" id="SignalP"/>
    </source>
</evidence>
<dbReference type="AlphaFoldDB" id="A0A1B7MXH0"/>
<dbReference type="OrthoDB" id="2683031at2759"/>
<feature type="signal peptide" evidence="2">
    <location>
        <begin position="1"/>
        <end position="22"/>
    </location>
</feature>
<evidence type="ECO:0000313" key="3">
    <source>
        <dbReference type="EMBL" id="OAX37299.1"/>
    </source>
</evidence>